<dbReference type="SUPFAM" id="SSF56672">
    <property type="entry name" value="DNA/RNA polymerases"/>
    <property type="match status" value="1"/>
</dbReference>
<protein>
    <submittedName>
        <fullName evidence="1">Uncharacterized protein</fullName>
    </submittedName>
</protein>
<reference evidence="1" key="1">
    <citation type="submission" date="2023-08" db="EMBL/GenBank/DDBJ databases">
        <title>A de novo genome assembly of Solanum verrucosum Schlechtendal, a Mexican diploid species geographically isolated from the other diploid A-genome species in potato relatives.</title>
        <authorList>
            <person name="Hosaka K."/>
        </authorList>
    </citation>
    <scope>NUCLEOTIDE SEQUENCE</scope>
    <source>
        <tissue evidence="1">Young leaves</tissue>
    </source>
</reference>
<evidence type="ECO:0000313" key="2">
    <source>
        <dbReference type="Proteomes" id="UP001234989"/>
    </source>
</evidence>
<dbReference type="EMBL" id="CP133614">
    <property type="protein sequence ID" value="WMV20413.1"/>
    <property type="molecule type" value="Genomic_DNA"/>
</dbReference>
<dbReference type="Proteomes" id="UP001234989">
    <property type="component" value="Chromosome 3"/>
</dbReference>
<accession>A0AAF0QC49</accession>
<dbReference type="PANTHER" id="PTHR11439:SF483">
    <property type="entry name" value="PEPTIDE SYNTHASE GLIP-LIKE, PUTATIVE (AFU_ORTHOLOGUE AFUA_3G12920)-RELATED"/>
    <property type="match status" value="1"/>
</dbReference>
<dbReference type="AlphaFoldDB" id="A0AAF0QC49"/>
<organism evidence="1 2">
    <name type="scientific">Solanum verrucosum</name>
    <dbReference type="NCBI Taxonomy" id="315347"/>
    <lineage>
        <taxon>Eukaryota</taxon>
        <taxon>Viridiplantae</taxon>
        <taxon>Streptophyta</taxon>
        <taxon>Embryophyta</taxon>
        <taxon>Tracheophyta</taxon>
        <taxon>Spermatophyta</taxon>
        <taxon>Magnoliopsida</taxon>
        <taxon>eudicotyledons</taxon>
        <taxon>Gunneridae</taxon>
        <taxon>Pentapetalae</taxon>
        <taxon>asterids</taxon>
        <taxon>lamiids</taxon>
        <taxon>Solanales</taxon>
        <taxon>Solanaceae</taxon>
        <taxon>Solanoideae</taxon>
        <taxon>Solaneae</taxon>
        <taxon>Solanum</taxon>
    </lineage>
</organism>
<sequence length="164" mass="18900">LHVYTDADWAGDYDDRTSTSAYVIYLDLTPISWSSKRQRTVTRSLTEVEYRVVAHTVAEINWLTNLLKELRISLDNVPTIYCDNIGTTYLCRNPVFHNRMKHIAIDFHFVKDQVQRQQLRIVHVHSADQLADILTKSLSKAQIQWVVSKLGVVSPPTNLRGHLN</sequence>
<proteinExistence type="predicted"/>
<evidence type="ECO:0000313" key="1">
    <source>
        <dbReference type="EMBL" id="WMV20413.1"/>
    </source>
</evidence>
<feature type="non-terminal residue" evidence="1">
    <location>
        <position position="1"/>
    </location>
</feature>
<keyword evidence="2" id="KW-1185">Reference proteome</keyword>
<gene>
    <name evidence="1" type="ORF">MTR67_013798</name>
</gene>
<dbReference type="InterPro" id="IPR043502">
    <property type="entry name" value="DNA/RNA_pol_sf"/>
</dbReference>
<name>A0AAF0QC49_SOLVR</name>
<dbReference type="PANTHER" id="PTHR11439">
    <property type="entry name" value="GAG-POL-RELATED RETROTRANSPOSON"/>
    <property type="match status" value="1"/>
</dbReference>
<dbReference type="CDD" id="cd09272">
    <property type="entry name" value="RNase_HI_RT_Ty1"/>
    <property type="match status" value="1"/>
</dbReference>